<dbReference type="Proteomes" id="UP000078561">
    <property type="component" value="Unassembled WGS sequence"/>
</dbReference>
<sequence length="344" mass="39362">MDQSDNNDIYTSHSKCTCDRNQTRSLQLPSTWKHAMSQVTRSMYNSTAIGVPTPDPHLGVNDVLCPYCQQQRRNVAFNTDPFGAMDVRHYREQRSEHILFRIFHKCPLEFDDVNILRIKKGVFIAQQTHPLRYTDQTNTDELSSAWLDTFLNDSFALPMDTQSRNDLTGLITSHLDGDNPQDGGMHQRQIPSTPDIDFIPYTYTVGSRYTDMNQQDYMIEGAIPLWCQSLALFAIYSAQPPIMPNETRYGLISFAPELPLSFVAYPQTESSEEVHQPEILLWYERLAMDNVGDYVDDTYSDAYCGMNERAVLDKLVYCHIPPDLSQLITSLANTWAVNEGYLLD</sequence>
<evidence type="ECO:0000313" key="1">
    <source>
        <dbReference type="EMBL" id="SAM05941.1"/>
    </source>
</evidence>
<reference evidence="1" key="1">
    <citation type="submission" date="2016-04" db="EMBL/GenBank/DDBJ databases">
        <authorList>
            <person name="Evans L.H."/>
            <person name="Alamgir A."/>
            <person name="Owens N."/>
            <person name="Weber N.D."/>
            <person name="Virtaneva K."/>
            <person name="Barbian K."/>
            <person name="Babar A."/>
            <person name="Rosenke K."/>
        </authorList>
    </citation>
    <scope>NUCLEOTIDE SEQUENCE [LARGE SCALE GENOMIC DNA]</scope>
    <source>
        <strain evidence="1">CBS 101.48</strain>
    </source>
</reference>
<gene>
    <name evidence="1" type="primary">ABSGL_11816.1 scaffold 12340</name>
</gene>
<accession>A0A163K7Q6</accession>
<organism evidence="1">
    <name type="scientific">Absidia glauca</name>
    <name type="common">Pin mould</name>
    <dbReference type="NCBI Taxonomy" id="4829"/>
    <lineage>
        <taxon>Eukaryota</taxon>
        <taxon>Fungi</taxon>
        <taxon>Fungi incertae sedis</taxon>
        <taxon>Mucoromycota</taxon>
        <taxon>Mucoromycotina</taxon>
        <taxon>Mucoromycetes</taxon>
        <taxon>Mucorales</taxon>
        <taxon>Cunninghamellaceae</taxon>
        <taxon>Absidia</taxon>
    </lineage>
</organism>
<proteinExistence type="predicted"/>
<dbReference type="EMBL" id="LT554481">
    <property type="protein sequence ID" value="SAM05941.1"/>
    <property type="molecule type" value="Genomic_DNA"/>
</dbReference>
<dbReference type="OrthoDB" id="2344405at2759"/>
<dbReference type="InParanoid" id="A0A163K7Q6"/>
<protein>
    <submittedName>
        <fullName evidence="1">Uncharacterized protein</fullName>
    </submittedName>
</protein>
<name>A0A163K7Q6_ABSGL</name>
<keyword evidence="2" id="KW-1185">Reference proteome</keyword>
<evidence type="ECO:0000313" key="2">
    <source>
        <dbReference type="Proteomes" id="UP000078561"/>
    </source>
</evidence>
<dbReference type="AlphaFoldDB" id="A0A163K7Q6"/>